<proteinExistence type="predicted"/>
<keyword evidence="3" id="KW-1185">Reference proteome</keyword>
<evidence type="ECO:0000313" key="2">
    <source>
        <dbReference type="EMBL" id="ORZ25046.1"/>
    </source>
</evidence>
<dbReference type="OrthoDB" id="2289325at2759"/>
<reference evidence="2 3" key="1">
    <citation type="submission" date="2016-07" db="EMBL/GenBank/DDBJ databases">
        <title>Pervasive Adenine N6-methylation of Active Genes in Fungi.</title>
        <authorList>
            <consortium name="DOE Joint Genome Institute"/>
            <person name="Mondo S.J."/>
            <person name="Dannebaum R.O."/>
            <person name="Kuo R.C."/>
            <person name="Labutti K."/>
            <person name="Haridas S."/>
            <person name="Kuo A."/>
            <person name="Salamov A."/>
            <person name="Ahrendt S.R."/>
            <person name="Lipzen A."/>
            <person name="Sullivan W."/>
            <person name="Andreopoulos W.B."/>
            <person name="Clum A."/>
            <person name="Lindquist E."/>
            <person name="Daum C."/>
            <person name="Ramamoorthy G.K."/>
            <person name="Gryganskyi A."/>
            <person name="Culley D."/>
            <person name="Magnuson J.K."/>
            <person name="James T.Y."/>
            <person name="O'Malley M.A."/>
            <person name="Stajich J.E."/>
            <person name="Spatafora J.W."/>
            <person name="Visel A."/>
            <person name="Grigoriev I.V."/>
        </authorList>
    </citation>
    <scope>NUCLEOTIDE SEQUENCE [LARGE SCALE GENOMIC DNA]</scope>
    <source>
        <strain evidence="2 3">NRRL 1336</strain>
    </source>
</reference>
<protein>
    <submittedName>
        <fullName evidence="2">Uncharacterized protein</fullName>
    </submittedName>
</protein>
<dbReference type="EMBL" id="MCGE01000001">
    <property type="protein sequence ID" value="ORZ25046.1"/>
    <property type="molecule type" value="Genomic_DNA"/>
</dbReference>
<dbReference type="Proteomes" id="UP000193560">
    <property type="component" value="Unassembled WGS sequence"/>
</dbReference>
<sequence length="636" mass="71392">MLRSPFHFLLSLHRVFLRSKARRRSSHFLFRPITKITPWSAGIISRISNTSSPVFTKYVSILGQHHEQTNHLRRVIQQHSTSTSRRLFIHRRLQGNGPVCIQRRTMVSSGSISNGNSNITTVLATNHFFTPRPPILGVHGTPLLPPPPPASFRSYSTKSPWNLRQQQHFVTPYTSSSDNMDNVDDDVTDNQFEINGRPQRITHQYLLKTPTKAAESATDNNGGVDHGGLGRKQQSYRPPDIRGMADLMETNDDSHLDSNTRNKSDSNSSTAHPNGNGSKAYHRGLVHRGQPPRKSSPQQKRQQENTQLPSSSTTLGKMFTSPVDVLRHDDLSLQTTKKMQLHNVDTGAATATATTTVNKCLQQQWYISIPMDLTLPSPNSHTISLSTPLESLTIMENAVSILDPTWLISFDAWGKLIREHLAKVMVFIQLLGTEAERYCMKDGKRTTTTRYSNVDEAVTATMDFKMMMKKTDTCTELHIYLPHQLLAPLPTTRNNIHHWLDQLMDEPPSFEVKCHSPTSNTSSMDGLTLTTPTATTASENTTDDPIVLEPVTFGQSLNVDRMDMSEIDDDDLVMVPSLITEADQRQANEHNEDDNSSWHIGPRYFQGIHTFLNHVDSMIDSSPAFASSGPQRRFSL</sequence>
<organism evidence="2 3">
    <name type="scientific">Absidia repens</name>
    <dbReference type="NCBI Taxonomy" id="90262"/>
    <lineage>
        <taxon>Eukaryota</taxon>
        <taxon>Fungi</taxon>
        <taxon>Fungi incertae sedis</taxon>
        <taxon>Mucoromycota</taxon>
        <taxon>Mucoromycotina</taxon>
        <taxon>Mucoromycetes</taxon>
        <taxon>Mucorales</taxon>
        <taxon>Cunninghamellaceae</taxon>
        <taxon>Absidia</taxon>
    </lineage>
</organism>
<dbReference type="AlphaFoldDB" id="A0A1X2IZN9"/>
<comment type="caution">
    <text evidence="2">The sequence shown here is derived from an EMBL/GenBank/DDBJ whole genome shotgun (WGS) entry which is preliminary data.</text>
</comment>
<feature type="compositionally biased region" description="Basic and acidic residues" evidence="1">
    <location>
        <begin position="252"/>
        <end position="264"/>
    </location>
</feature>
<feature type="region of interest" description="Disordered" evidence="1">
    <location>
        <begin position="210"/>
        <end position="317"/>
    </location>
</feature>
<gene>
    <name evidence="2" type="ORF">BCR42DRAFT_399270</name>
</gene>
<name>A0A1X2IZN9_9FUNG</name>
<feature type="compositionally biased region" description="Polar residues" evidence="1">
    <location>
        <begin position="265"/>
        <end position="277"/>
    </location>
</feature>
<evidence type="ECO:0000313" key="3">
    <source>
        <dbReference type="Proteomes" id="UP000193560"/>
    </source>
</evidence>
<feature type="compositionally biased region" description="Polar residues" evidence="1">
    <location>
        <begin position="293"/>
        <end position="315"/>
    </location>
</feature>
<evidence type="ECO:0000256" key="1">
    <source>
        <dbReference type="SAM" id="MobiDB-lite"/>
    </source>
</evidence>
<accession>A0A1X2IZN9</accession>